<dbReference type="InterPro" id="IPR036324">
    <property type="entry name" value="Mn/Fe_SOD_N_sf"/>
</dbReference>
<dbReference type="InterPro" id="IPR019831">
    <property type="entry name" value="Mn/Fe_SOD_N"/>
</dbReference>
<dbReference type="GO" id="GO:0004784">
    <property type="term" value="F:superoxide dismutase activity"/>
    <property type="evidence" value="ECO:0007669"/>
    <property type="project" value="UniProtKB-EC"/>
</dbReference>
<evidence type="ECO:0000259" key="7">
    <source>
        <dbReference type="Pfam" id="PF00081"/>
    </source>
</evidence>
<dbReference type="GO" id="GO:0046872">
    <property type="term" value="F:metal ion binding"/>
    <property type="evidence" value="ECO:0007669"/>
    <property type="project" value="UniProtKB-KW"/>
</dbReference>
<dbReference type="SUPFAM" id="SSF54719">
    <property type="entry name" value="Fe,Mn superoxide dismutase (SOD), C-terminal domain"/>
    <property type="match status" value="1"/>
</dbReference>
<dbReference type="PRINTS" id="PR01703">
    <property type="entry name" value="MNSODISMTASE"/>
</dbReference>
<keyword evidence="2 5" id="KW-0479">Metal-binding</keyword>
<reference evidence="10" key="1">
    <citation type="submission" date="2016-10" db="EMBL/GenBank/DDBJ databases">
        <authorList>
            <person name="Varghese N."/>
            <person name="Submissions S."/>
        </authorList>
    </citation>
    <scope>NUCLEOTIDE SEQUENCE [LARGE SCALE GENOMIC DNA]</scope>
    <source>
        <strain evidence="10">CGMCC 1.6981</strain>
    </source>
</reference>
<gene>
    <name evidence="9" type="ORF">SAMN04487955_10190</name>
</gene>
<feature type="domain" description="Manganese/iron superoxide dismutase N-terminal" evidence="7">
    <location>
        <begin position="6"/>
        <end position="84"/>
    </location>
</feature>
<keyword evidence="10" id="KW-1185">Reference proteome</keyword>
<feature type="domain" description="Manganese/iron superoxide dismutase C-terminal" evidence="8">
    <location>
        <begin position="92"/>
        <end position="192"/>
    </location>
</feature>
<evidence type="ECO:0000256" key="2">
    <source>
        <dbReference type="ARBA" id="ARBA00022723"/>
    </source>
</evidence>
<evidence type="ECO:0000256" key="4">
    <source>
        <dbReference type="ARBA" id="ARBA00049204"/>
    </source>
</evidence>
<dbReference type="PANTHER" id="PTHR42769">
    <property type="entry name" value="SUPEROXIDE DISMUTASE"/>
    <property type="match status" value="1"/>
</dbReference>
<dbReference type="PANTHER" id="PTHR42769:SF3">
    <property type="entry name" value="SUPEROXIDE DISMUTASE [FE] 2, CHLOROPLASTIC"/>
    <property type="match status" value="1"/>
</dbReference>
<dbReference type="STRING" id="463301.SAMN04487955_10190"/>
<feature type="binding site" evidence="5">
    <location>
        <position position="164"/>
    </location>
    <ligand>
        <name>Mn(2+)</name>
        <dbReference type="ChEBI" id="CHEBI:29035"/>
    </ligand>
</feature>
<evidence type="ECO:0000259" key="8">
    <source>
        <dbReference type="Pfam" id="PF02777"/>
    </source>
</evidence>
<feature type="binding site" evidence="5">
    <location>
        <position position="30"/>
    </location>
    <ligand>
        <name>Mn(2+)</name>
        <dbReference type="ChEBI" id="CHEBI:29035"/>
    </ligand>
</feature>
<comment type="similarity">
    <text evidence="1 6">Belongs to the iron/manganese superoxide dismutase family.</text>
</comment>
<dbReference type="Pfam" id="PF00081">
    <property type="entry name" value="Sod_Fe_N"/>
    <property type="match status" value="1"/>
</dbReference>
<sequence>MTLMAFELPALPYDRNALEPHLSAEALNHHYGRIHRSHVTALNALVEGTALRGKSLEEILNVSFGRTFAQAAEVWNHAFYWHCLTPKGDGEPTGALADALNRAFGDISTFQQAFHVSAMNNESAGWTWLLRSGNDSVEILNTGHGDTPIAHGRVPLLAFDVHEHAYAVDYGDSRRCYLESLWKVINWDFIAQSFTTP</sequence>
<feature type="binding site" evidence="5">
    <location>
        <position position="160"/>
    </location>
    <ligand>
        <name>Mn(2+)</name>
        <dbReference type="ChEBI" id="CHEBI:29035"/>
    </ligand>
</feature>
<feature type="binding site" evidence="5">
    <location>
        <position position="77"/>
    </location>
    <ligand>
        <name>Mn(2+)</name>
        <dbReference type="ChEBI" id="CHEBI:29035"/>
    </ligand>
</feature>
<dbReference type="EMBL" id="FPBP01000001">
    <property type="protein sequence ID" value="SFU28897.1"/>
    <property type="molecule type" value="Genomic_DNA"/>
</dbReference>
<dbReference type="SUPFAM" id="SSF46609">
    <property type="entry name" value="Fe,Mn superoxide dismutase (SOD), N-terminal domain"/>
    <property type="match status" value="1"/>
</dbReference>
<organism evidence="9 10">
    <name type="scientific">Halomonas korlensis</name>
    <dbReference type="NCBI Taxonomy" id="463301"/>
    <lineage>
        <taxon>Bacteria</taxon>
        <taxon>Pseudomonadati</taxon>
        <taxon>Pseudomonadota</taxon>
        <taxon>Gammaproteobacteria</taxon>
        <taxon>Oceanospirillales</taxon>
        <taxon>Halomonadaceae</taxon>
        <taxon>Halomonas</taxon>
    </lineage>
</organism>
<dbReference type="PIRSF" id="PIRSF000349">
    <property type="entry name" value="SODismutase"/>
    <property type="match status" value="1"/>
</dbReference>
<dbReference type="Pfam" id="PF02777">
    <property type="entry name" value="Sod_Fe_C"/>
    <property type="match status" value="1"/>
</dbReference>
<comment type="catalytic activity">
    <reaction evidence="4 6">
        <text>2 superoxide + 2 H(+) = H2O2 + O2</text>
        <dbReference type="Rhea" id="RHEA:20696"/>
        <dbReference type="ChEBI" id="CHEBI:15378"/>
        <dbReference type="ChEBI" id="CHEBI:15379"/>
        <dbReference type="ChEBI" id="CHEBI:16240"/>
        <dbReference type="ChEBI" id="CHEBI:18421"/>
        <dbReference type="EC" id="1.15.1.1"/>
    </reaction>
</comment>
<dbReference type="RefSeq" id="WP_342713843.1">
    <property type="nucleotide sequence ID" value="NZ_FPBP01000001.1"/>
</dbReference>
<protein>
    <recommendedName>
        <fullName evidence="6">Superoxide dismutase</fullName>
        <ecNumber evidence="6">1.15.1.1</ecNumber>
    </recommendedName>
</protein>
<dbReference type="InterPro" id="IPR036314">
    <property type="entry name" value="SOD_C_sf"/>
</dbReference>
<dbReference type="Proteomes" id="UP000198693">
    <property type="component" value="Unassembled WGS sequence"/>
</dbReference>
<dbReference type="InterPro" id="IPR001189">
    <property type="entry name" value="Mn/Fe_SOD"/>
</dbReference>
<accession>A0A1I7EYB9</accession>
<evidence type="ECO:0000256" key="6">
    <source>
        <dbReference type="RuleBase" id="RU000414"/>
    </source>
</evidence>
<dbReference type="InterPro" id="IPR019832">
    <property type="entry name" value="Mn/Fe_SOD_C"/>
</dbReference>
<dbReference type="EC" id="1.15.1.1" evidence="6"/>
<name>A0A1I7EYB9_9GAMM</name>
<evidence type="ECO:0000256" key="3">
    <source>
        <dbReference type="ARBA" id="ARBA00023002"/>
    </source>
</evidence>
<evidence type="ECO:0000313" key="10">
    <source>
        <dbReference type="Proteomes" id="UP000198693"/>
    </source>
</evidence>
<evidence type="ECO:0000256" key="1">
    <source>
        <dbReference type="ARBA" id="ARBA00008714"/>
    </source>
</evidence>
<evidence type="ECO:0000313" key="9">
    <source>
        <dbReference type="EMBL" id="SFU28897.1"/>
    </source>
</evidence>
<dbReference type="Gene3D" id="3.55.40.20">
    <property type="entry name" value="Iron/manganese superoxide dismutase, C-terminal domain"/>
    <property type="match status" value="1"/>
</dbReference>
<proteinExistence type="inferred from homology"/>
<comment type="function">
    <text evidence="6">Destroys radicals which are normally produced within the cells and which are toxic to biological systems.</text>
</comment>
<dbReference type="Gene3D" id="1.10.287.990">
    <property type="entry name" value="Fe,Mn superoxide dismutase (SOD) domain"/>
    <property type="match status" value="1"/>
</dbReference>
<keyword evidence="3 6" id="KW-0560">Oxidoreductase</keyword>
<dbReference type="AlphaFoldDB" id="A0A1I7EYB9"/>
<evidence type="ECO:0000256" key="5">
    <source>
        <dbReference type="PIRSR" id="PIRSR000349-1"/>
    </source>
</evidence>